<dbReference type="InterPro" id="IPR011009">
    <property type="entry name" value="Kinase-like_dom_sf"/>
</dbReference>
<dbReference type="InterPro" id="IPR000719">
    <property type="entry name" value="Prot_kinase_dom"/>
</dbReference>
<evidence type="ECO:0000259" key="1">
    <source>
        <dbReference type="PROSITE" id="PS50011"/>
    </source>
</evidence>
<dbReference type="Proteomes" id="UP001569153">
    <property type="component" value="Unassembled WGS sequence"/>
</dbReference>
<evidence type="ECO:0000313" key="3">
    <source>
        <dbReference type="Proteomes" id="UP001569153"/>
    </source>
</evidence>
<dbReference type="Pfam" id="PF10707">
    <property type="entry name" value="YrbL-PhoP_reg"/>
    <property type="match status" value="1"/>
</dbReference>
<dbReference type="PROSITE" id="PS50011">
    <property type="entry name" value="PROTEIN_KINASE_DOM"/>
    <property type="match status" value="1"/>
</dbReference>
<comment type="caution">
    <text evidence="2">The sequence shown here is derived from an EMBL/GenBank/DDBJ whole genome shotgun (WGS) entry which is preliminary data.</text>
</comment>
<dbReference type="SUPFAM" id="SSF56112">
    <property type="entry name" value="Protein kinase-like (PK-like)"/>
    <property type="match status" value="1"/>
</dbReference>
<organism evidence="2 3">
    <name type="scientific">Vibrio cortegadensis</name>
    <dbReference type="NCBI Taxonomy" id="1328770"/>
    <lineage>
        <taxon>Bacteria</taxon>
        <taxon>Pseudomonadati</taxon>
        <taxon>Pseudomonadota</taxon>
        <taxon>Gammaproteobacteria</taxon>
        <taxon>Vibrionales</taxon>
        <taxon>Vibrionaceae</taxon>
        <taxon>Vibrio</taxon>
    </lineage>
</organism>
<keyword evidence="3" id="KW-1185">Reference proteome</keyword>
<protein>
    <submittedName>
        <fullName evidence="2">YrbL family protein</fullName>
    </submittedName>
</protein>
<reference evidence="2 3" key="1">
    <citation type="submission" date="2024-06" db="EMBL/GenBank/DDBJ databases">
        <authorList>
            <person name="Steensen K."/>
            <person name="Seneca J."/>
            <person name="Bartlau N."/>
            <person name="Yu A.X."/>
            <person name="Polz M.F."/>
        </authorList>
    </citation>
    <scope>NUCLEOTIDE SEQUENCE [LARGE SCALE GENOMIC DNA]</scope>
    <source>
        <strain evidence="2 3">FF146</strain>
    </source>
</reference>
<proteinExistence type="predicted"/>
<dbReference type="Gene3D" id="3.30.200.20">
    <property type="entry name" value="Phosphorylase Kinase, domain 1"/>
    <property type="match status" value="1"/>
</dbReference>
<feature type="domain" description="Protein kinase" evidence="1">
    <location>
        <begin position="4"/>
        <end position="203"/>
    </location>
</feature>
<sequence>MRDFTQWKVIGKGAERTCYQDPDDKSRCIKVSDKNRSKQTYREIKYFNFLTRKKISFDHIPNFYSVIENDDYLGIEQEIILDASGQPSKTIYGYLSDARTIKEMDALYLSLNLFKKYLLDNNVIPSDLNCNNLLVTETLCGVKIHMIDGFGSSEVIPLSNYFSVLGRNKINRKWTRFMCERFHPAIKQYQPEHFDTSTMEIVS</sequence>
<name>A0ABV4M726_9VIBR</name>
<dbReference type="Gene3D" id="1.10.510.10">
    <property type="entry name" value="Transferase(Phosphotransferase) domain 1"/>
    <property type="match status" value="1"/>
</dbReference>
<accession>A0ABV4M726</accession>
<evidence type="ECO:0000313" key="2">
    <source>
        <dbReference type="EMBL" id="MEZ8195326.1"/>
    </source>
</evidence>
<dbReference type="InterPro" id="IPR019647">
    <property type="entry name" value="PhoP_reg_network_YrbL"/>
</dbReference>
<dbReference type="EMBL" id="JBGOOT010000007">
    <property type="protein sequence ID" value="MEZ8195326.1"/>
    <property type="molecule type" value="Genomic_DNA"/>
</dbReference>
<gene>
    <name evidence="2" type="ORF">ACED38_10545</name>
</gene>
<dbReference type="RefSeq" id="WP_371730403.1">
    <property type="nucleotide sequence ID" value="NZ_JBGOOT010000007.1"/>
</dbReference>